<name>A0A0X3PVW9_SCHSO</name>
<feature type="compositionally biased region" description="Polar residues" evidence="7">
    <location>
        <begin position="181"/>
        <end position="191"/>
    </location>
</feature>
<comment type="similarity">
    <text evidence="5 6">Belongs to the anion channel-forming bestrophin (TC 1.A.46) family. Calcium-sensitive chloride channel subfamily.</text>
</comment>
<keyword evidence="6" id="KW-1003">Cell membrane</keyword>
<sequence>MSVSYVDDISEGSGFFILLKLLARWKGSLYKLVWLDLTMYLTIYYFINILYRFVLNPEQKELFKVVVTYCDDISGQLPVSFVLGFFVSSVIGRWFRTFMYIPWLNSVTYSVMSAVNCADPRVSRKIRLSVMRYLNLAWILSLRRVSDRVAERFSHKVESTGDGRASSNDYPIRRGRDDLWSVSQQPDQKTPGSKKSRSAKITPMDNGPDNSYIFNFAENTEAFEGTDEWSVGTTLRCFNNDKKIQETFGVLILESEIQAFERIARRHFLKTRQRYIPEPWIPIQWAVRLVQKAGMHANIADPKIIHDVLKVAVIAVYSYFICQILGSQYVERNETVGLSSKSTALPVPVFGVFYFLFLMGWLKVALCVMNPFGDDYEDFECSEILDYNLDVSCRAVLLDEATFPDSLKKATFATTPMAGAENDNLHEFIEKTTEEIQAARSNEEINDIKNLEIRQNLIERIRRYCRRNHSREVLFDRSENITRPPNPLTY</sequence>
<proteinExistence type="inferred from homology"/>
<keyword evidence="6" id="KW-0406">Ion transport</keyword>
<feature type="region of interest" description="Disordered" evidence="7">
    <location>
        <begin position="181"/>
        <end position="206"/>
    </location>
</feature>
<dbReference type="GO" id="GO:0005254">
    <property type="term" value="F:chloride channel activity"/>
    <property type="evidence" value="ECO:0007669"/>
    <property type="project" value="UniProtKB-KW"/>
</dbReference>
<dbReference type="AlphaFoldDB" id="A0A0X3PVW9"/>
<accession>A0A0X3PVW9</accession>
<keyword evidence="4 6" id="KW-0472">Membrane</keyword>
<feature type="transmembrane region" description="Helical" evidence="6">
    <location>
        <begin position="308"/>
        <end position="330"/>
    </location>
</feature>
<feature type="transmembrane region" description="Helical" evidence="6">
    <location>
        <begin position="73"/>
        <end position="95"/>
    </location>
</feature>
<reference evidence="8" key="1">
    <citation type="submission" date="2016-01" db="EMBL/GenBank/DDBJ databases">
        <title>Reference transcriptome for the parasite Schistocephalus solidus: insights into the molecular evolution of parasitism.</title>
        <authorList>
            <person name="Hebert F.O."/>
            <person name="Grambauer S."/>
            <person name="Barber I."/>
            <person name="Landry C.R."/>
            <person name="Aubin-Horth N."/>
        </authorList>
    </citation>
    <scope>NUCLEOTIDE SEQUENCE</scope>
</reference>
<keyword evidence="6" id="KW-0869">Chloride channel</keyword>
<keyword evidence="2 6" id="KW-0812">Transmembrane</keyword>
<keyword evidence="6" id="KW-0868">Chloride</keyword>
<dbReference type="InterPro" id="IPR021134">
    <property type="entry name" value="Bestrophin-like"/>
</dbReference>
<evidence type="ECO:0000256" key="1">
    <source>
        <dbReference type="ARBA" id="ARBA00004370"/>
    </source>
</evidence>
<feature type="transmembrane region" description="Helical" evidence="6">
    <location>
        <begin position="342"/>
        <end position="362"/>
    </location>
</feature>
<evidence type="ECO:0000256" key="3">
    <source>
        <dbReference type="ARBA" id="ARBA00022989"/>
    </source>
</evidence>
<evidence type="ECO:0000256" key="5">
    <source>
        <dbReference type="ARBA" id="ARBA00034769"/>
    </source>
</evidence>
<keyword evidence="3 6" id="KW-1133">Transmembrane helix</keyword>
<comment type="subcellular location">
    <subcellularLocation>
        <location evidence="6">Cell membrane</location>
        <topology evidence="6">Multi-pass membrane protein</topology>
    </subcellularLocation>
    <subcellularLocation>
        <location evidence="1">Membrane</location>
    </subcellularLocation>
</comment>
<organism evidence="8">
    <name type="scientific">Schistocephalus solidus</name>
    <name type="common">Tapeworm</name>
    <dbReference type="NCBI Taxonomy" id="70667"/>
    <lineage>
        <taxon>Eukaryota</taxon>
        <taxon>Metazoa</taxon>
        <taxon>Spiralia</taxon>
        <taxon>Lophotrochozoa</taxon>
        <taxon>Platyhelminthes</taxon>
        <taxon>Cestoda</taxon>
        <taxon>Eucestoda</taxon>
        <taxon>Diphyllobothriidea</taxon>
        <taxon>Diphyllobothriidae</taxon>
        <taxon>Schistocephalus</taxon>
    </lineage>
</organism>
<keyword evidence="6" id="KW-0407">Ion channel</keyword>
<evidence type="ECO:0000256" key="6">
    <source>
        <dbReference type="RuleBase" id="RU363126"/>
    </source>
</evidence>
<evidence type="ECO:0000313" key="8">
    <source>
        <dbReference type="EMBL" id="JAP52692.1"/>
    </source>
</evidence>
<keyword evidence="6" id="KW-0813">Transport</keyword>
<comment type="function">
    <text evidence="6">Forms chloride channels.</text>
</comment>
<evidence type="ECO:0000256" key="2">
    <source>
        <dbReference type="ARBA" id="ARBA00022692"/>
    </source>
</evidence>
<evidence type="ECO:0000256" key="4">
    <source>
        <dbReference type="ARBA" id="ARBA00023136"/>
    </source>
</evidence>
<dbReference type="InterPro" id="IPR000615">
    <property type="entry name" value="Bestrophin"/>
</dbReference>
<dbReference type="PANTHER" id="PTHR10736">
    <property type="entry name" value="BESTROPHIN"/>
    <property type="match status" value="1"/>
</dbReference>
<dbReference type="Pfam" id="PF01062">
    <property type="entry name" value="Bestrophin"/>
    <property type="match status" value="2"/>
</dbReference>
<gene>
    <name evidence="8" type="primary">BST22</name>
    <name evidence="8" type="ORF">TR155781</name>
</gene>
<dbReference type="PANTHER" id="PTHR10736:SF0">
    <property type="entry name" value="BESTROPHIN HOMOLOG"/>
    <property type="match status" value="1"/>
</dbReference>
<dbReference type="EMBL" id="GEEE01010533">
    <property type="protein sequence ID" value="JAP52692.1"/>
    <property type="molecule type" value="Transcribed_RNA"/>
</dbReference>
<evidence type="ECO:0000256" key="7">
    <source>
        <dbReference type="SAM" id="MobiDB-lite"/>
    </source>
</evidence>
<dbReference type="GO" id="GO:0034707">
    <property type="term" value="C:chloride channel complex"/>
    <property type="evidence" value="ECO:0007669"/>
    <property type="project" value="UniProtKB-KW"/>
</dbReference>
<dbReference type="GO" id="GO:0005886">
    <property type="term" value="C:plasma membrane"/>
    <property type="evidence" value="ECO:0007669"/>
    <property type="project" value="UniProtKB-SubCell"/>
</dbReference>
<protein>
    <recommendedName>
        <fullName evidence="6">Bestrophin homolog</fullName>
    </recommendedName>
</protein>
<feature type="transmembrane region" description="Helical" evidence="6">
    <location>
        <begin position="32"/>
        <end position="53"/>
    </location>
</feature>